<sequence>MTSTVKTMLTLGGVGGAGSLTVGGVYFGSKETIGNLVKDQVLGISPEFNDSWKDQHKKLLAYGGELSPELKQVKEKHTNSELASSIEALKNWCKASYEKTYKTSLSKAQESLLKEVKTYCIQSTKEKLQATLTSGSGNKVLSGAGDKDEFVKNYKTLKDYNHTNDGVLDSELASWKEGADSKANSDWGNLQRWCEGHYESPFKGITDLFKNLKKYCTKTS</sequence>
<evidence type="ECO:0000313" key="1">
    <source>
        <dbReference type="EMBL" id="AEG72492.1"/>
    </source>
</evidence>
<dbReference type="BioCyc" id="MHAE859194:G1GR7-191-MONOMER"/>
<reference evidence="1 2" key="1">
    <citation type="journal article" date="2011" name="J. Bacteriol.">
        <title>Complete genome sequences of two hemotropic Mycoplasmas, Mycoplasma haemofelis strain Ohio2 and Mycoplasma suis strain Illinois.</title>
        <authorList>
            <person name="Messick J.B."/>
            <person name="Santos A.P."/>
            <person name="Guimaraes A.M."/>
        </authorList>
    </citation>
    <scope>NUCLEOTIDE SEQUENCE [LARGE SCALE GENOMIC DNA]</scope>
    <source>
        <strain evidence="1 2">Ohio2</strain>
    </source>
</reference>
<dbReference type="HOGENOM" id="CLU_087258_1_0_14"/>
<protein>
    <submittedName>
        <fullName evidence="1">Uncharacterized protein</fullName>
    </submittedName>
</protein>
<evidence type="ECO:0000313" key="2">
    <source>
        <dbReference type="Proteomes" id="UP000007952"/>
    </source>
</evidence>
<organism evidence="1 2">
    <name type="scientific">Mycoplasma haemofelis (strain Ohio2)</name>
    <dbReference type="NCBI Taxonomy" id="859194"/>
    <lineage>
        <taxon>Bacteria</taxon>
        <taxon>Bacillati</taxon>
        <taxon>Mycoplasmatota</taxon>
        <taxon>Mollicutes</taxon>
        <taxon>Mycoplasmataceae</taxon>
        <taxon>Mycoplasma</taxon>
    </lineage>
</organism>
<dbReference type="EMBL" id="CP002808">
    <property type="protein sequence ID" value="AEG72492.1"/>
    <property type="molecule type" value="Genomic_DNA"/>
</dbReference>
<accession>F6FG26</accession>
<dbReference type="STRING" id="859194.MHF_0193"/>
<reference key="2">
    <citation type="submission" date="2011-05" db="EMBL/GenBank/DDBJ databases">
        <title>The Genome of Mycoplasma haemofelis Strain Ohio2, a pathogenic hemoplasma of the cat.</title>
        <authorList>
            <person name="Santos A.P."/>
            <person name="Guimaraes A.M.S."/>
            <person name="SanMiguel P.J."/>
            <person name="Martin S.W."/>
            <person name="Messick J.B."/>
        </authorList>
    </citation>
    <scope>NUCLEOTIDE SEQUENCE</scope>
    <source>
        <strain>Ohio2</strain>
    </source>
</reference>
<dbReference type="KEGG" id="mhf:MHF_0193"/>
<dbReference type="AlphaFoldDB" id="F6FG26"/>
<gene>
    <name evidence="1" type="ordered locus">MHF_0193</name>
</gene>
<proteinExistence type="predicted"/>
<dbReference type="Proteomes" id="UP000007952">
    <property type="component" value="Chromosome"/>
</dbReference>
<name>F6FG26_MYCHI</name>